<protein>
    <submittedName>
        <fullName evidence="2">TIGR02391 family protein</fullName>
    </submittedName>
</protein>
<name>A0A1G9S8K1_ALLAB</name>
<dbReference type="Proteomes" id="UP000183376">
    <property type="component" value="Chromosome I"/>
</dbReference>
<accession>A0A1G9S8K1</accession>
<dbReference type="STRING" id="211114.SAMN04489726_0971"/>
<evidence type="ECO:0000313" key="2">
    <source>
        <dbReference type="EMBL" id="SDM31843.1"/>
    </source>
</evidence>
<evidence type="ECO:0000313" key="3">
    <source>
        <dbReference type="Proteomes" id="UP000183376"/>
    </source>
</evidence>
<dbReference type="NCBIfam" id="TIGR02391">
    <property type="entry name" value="hypoth_ymh"/>
    <property type="match status" value="1"/>
</dbReference>
<feature type="domain" description="Conserved hypothetical protein CHP02391" evidence="1">
    <location>
        <begin position="2"/>
        <end position="99"/>
    </location>
</feature>
<dbReference type="InterPro" id="IPR012654">
    <property type="entry name" value="CHP02391"/>
</dbReference>
<reference evidence="2 3" key="1">
    <citation type="submission" date="2016-10" db="EMBL/GenBank/DDBJ databases">
        <authorList>
            <person name="de Groot N.N."/>
        </authorList>
    </citation>
    <scope>NUCLEOTIDE SEQUENCE [LARGE SCALE GENOMIC DNA]</scope>
    <source>
        <strain evidence="2 3">DSM 44149</strain>
    </source>
</reference>
<dbReference type="AlphaFoldDB" id="A0A1G9S8K1"/>
<keyword evidence="3" id="KW-1185">Reference proteome</keyword>
<evidence type="ECO:0000259" key="1">
    <source>
        <dbReference type="Pfam" id="PF09509"/>
    </source>
</evidence>
<dbReference type="EMBL" id="LT629701">
    <property type="protein sequence ID" value="SDM31843.1"/>
    <property type="molecule type" value="Genomic_DNA"/>
</dbReference>
<dbReference type="eggNOG" id="ENOG50332M7">
    <property type="taxonomic scope" value="Bacteria"/>
</dbReference>
<sequence length="109" mass="11463">MAMKEVEVAVRARAGLSNTLVGTSLMQEAFKKPKDSNDPAIGGPLWQPGSEPGEAVALMELFTGAIGLFKNPVSHRRVDLTDPAEAAEIVLLAGLLLRLVTKIPPSASS</sequence>
<dbReference type="Pfam" id="PF09509">
    <property type="entry name" value="Hypoth_Ymh"/>
    <property type="match status" value="1"/>
</dbReference>
<proteinExistence type="predicted"/>
<gene>
    <name evidence="2" type="ORF">SAMN04489726_0971</name>
</gene>
<organism evidence="2 3">
    <name type="scientific">Allokutzneria albata</name>
    <name type="common">Kibdelosporangium albatum</name>
    <dbReference type="NCBI Taxonomy" id="211114"/>
    <lineage>
        <taxon>Bacteria</taxon>
        <taxon>Bacillati</taxon>
        <taxon>Actinomycetota</taxon>
        <taxon>Actinomycetes</taxon>
        <taxon>Pseudonocardiales</taxon>
        <taxon>Pseudonocardiaceae</taxon>
        <taxon>Allokutzneria</taxon>
    </lineage>
</organism>